<keyword evidence="1" id="KW-0677">Repeat</keyword>
<dbReference type="InterPro" id="IPR009091">
    <property type="entry name" value="RCC1/BLIP-II"/>
</dbReference>
<proteinExistence type="predicted"/>
<dbReference type="Gene3D" id="2.130.10.30">
    <property type="entry name" value="Regulator of chromosome condensation 1/beta-lactamase-inhibitor protein II"/>
    <property type="match status" value="1"/>
</dbReference>
<accession>A0ABR2A8U5</accession>
<keyword evidence="4" id="KW-1185">Reference proteome</keyword>
<dbReference type="Proteomes" id="UP001396334">
    <property type="component" value="Unassembled WGS sequence"/>
</dbReference>
<dbReference type="PANTHER" id="PTHR22870:SF415">
    <property type="entry name" value="FYVE-TYPE DOMAIN-CONTAINING PROTEIN"/>
    <property type="match status" value="1"/>
</dbReference>
<dbReference type="InterPro" id="IPR000408">
    <property type="entry name" value="Reg_chr_condens"/>
</dbReference>
<dbReference type="Pfam" id="PF00415">
    <property type="entry name" value="RCC1"/>
    <property type="match status" value="1"/>
</dbReference>
<evidence type="ECO:0000313" key="4">
    <source>
        <dbReference type="Proteomes" id="UP001396334"/>
    </source>
</evidence>
<dbReference type="EMBL" id="JBBPBN010000312">
    <property type="protein sequence ID" value="KAK8489469.1"/>
    <property type="molecule type" value="Genomic_DNA"/>
</dbReference>
<feature type="repeat" description="RCC1" evidence="2">
    <location>
        <begin position="42"/>
        <end position="93"/>
    </location>
</feature>
<evidence type="ECO:0000256" key="2">
    <source>
        <dbReference type="PROSITE-ProRule" id="PRU00235"/>
    </source>
</evidence>
<dbReference type="InterPro" id="IPR051210">
    <property type="entry name" value="Ub_ligase/GEF_domain"/>
</dbReference>
<protein>
    <submittedName>
        <fullName evidence="3">Uncharacterized protein</fullName>
    </submittedName>
</protein>
<dbReference type="PANTHER" id="PTHR22870">
    <property type="entry name" value="REGULATOR OF CHROMOSOME CONDENSATION"/>
    <property type="match status" value="1"/>
</dbReference>
<dbReference type="PROSITE" id="PS50012">
    <property type="entry name" value="RCC1_3"/>
    <property type="match status" value="1"/>
</dbReference>
<gene>
    <name evidence="3" type="ORF">V6N11_045036</name>
</gene>
<dbReference type="SUPFAM" id="SSF50985">
    <property type="entry name" value="RCC1/BLIP-II"/>
    <property type="match status" value="1"/>
</dbReference>
<evidence type="ECO:0000313" key="3">
    <source>
        <dbReference type="EMBL" id="KAK8489469.1"/>
    </source>
</evidence>
<sequence length="119" mass="13273">MHLWNPQADGKLSIRVEGKLAKNFVEEIAYGAYHVAVLTLKTEIYPWGKGENGQLGHGDTDDRNSPFLVEFLEDKQVKSVACGACFTAVICLHRSVSTVDQSKCSSFQLLFNSKRKCHN</sequence>
<comment type="caution">
    <text evidence="3">The sequence shown here is derived from an EMBL/GenBank/DDBJ whole genome shotgun (WGS) entry which is preliminary data.</text>
</comment>
<reference evidence="3 4" key="1">
    <citation type="journal article" date="2024" name="G3 (Bethesda)">
        <title>Genome assembly of Hibiscus sabdariffa L. provides insights into metabolisms of medicinal natural products.</title>
        <authorList>
            <person name="Kim T."/>
        </authorList>
    </citation>
    <scope>NUCLEOTIDE SEQUENCE [LARGE SCALE GENOMIC DNA]</scope>
    <source>
        <strain evidence="3">TK-2024</strain>
        <tissue evidence="3">Old leaves</tissue>
    </source>
</reference>
<organism evidence="3 4">
    <name type="scientific">Hibiscus sabdariffa</name>
    <name type="common">roselle</name>
    <dbReference type="NCBI Taxonomy" id="183260"/>
    <lineage>
        <taxon>Eukaryota</taxon>
        <taxon>Viridiplantae</taxon>
        <taxon>Streptophyta</taxon>
        <taxon>Embryophyta</taxon>
        <taxon>Tracheophyta</taxon>
        <taxon>Spermatophyta</taxon>
        <taxon>Magnoliopsida</taxon>
        <taxon>eudicotyledons</taxon>
        <taxon>Gunneridae</taxon>
        <taxon>Pentapetalae</taxon>
        <taxon>rosids</taxon>
        <taxon>malvids</taxon>
        <taxon>Malvales</taxon>
        <taxon>Malvaceae</taxon>
        <taxon>Malvoideae</taxon>
        <taxon>Hibiscus</taxon>
    </lineage>
</organism>
<name>A0ABR2A8U5_9ROSI</name>
<evidence type="ECO:0000256" key="1">
    <source>
        <dbReference type="ARBA" id="ARBA00022737"/>
    </source>
</evidence>